<dbReference type="InterPro" id="IPR002178">
    <property type="entry name" value="PTS_EIIA_type-2_dom"/>
</dbReference>
<evidence type="ECO:0000256" key="6">
    <source>
        <dbReference type="ARBA" id="ARBA00022777"/>
    </source>
</evidence>
<dbReference type="OrthoDB" id="1634238at2"/>
<keyword evidence="9" id="KW-1185">Reference proteome</keyword>
<evidence type="ECO:0000313" key="9">
    <source>
        <dbReference type="Proteomes" id="UP000281332"/>
    </source>
</evidence>
<keyword evidence="5" id="KW-0598">Phosphotransferase system</keyword>
<proteinExistence type="predicted"/>
<keyword evidence="2" id="KW-0813">Transport</keyword>
<dbReference type="GO" id="GO:0005737">
    <property type="term" value="C:cytoplasm"/>
    <property type="evidence" value="ECO:0007669"/>
    <property type="project" value="UniProtKB-SubCell"/>
</dbReference>
<evidence type="ECO:0000256" key="3">
    <source>
        <dbReference type="ARBA" id="ARBA00022490"/>
    </source>
</evidence>
<dbReference type="Proteomes" id="UP000281332">
    <property type="component" value="Unassembled WGS sequence"/>
</dbReference>
<accession>A0A3N4P7X0</accession>
<dbReference type="InterPro" id="IPR051351">
    <property type="entry name" value="Ascorbate-PTS_EIIA_comp"/>
</dbReference>
<dbReference type="GO" id="GO:0016301">
    <property type="term" value="F:kinase activity"/>
    <property type="evidence" value="ECO:0007669"/>
    <property type="project" value="UniProtKB-KW"/>
</dbReference>
<dbReference type="RefSeq" id="WP_123801411.1">
    <property type="nucleotide sequence ID" value="NZ_RMVG01000009.1"/>
</dbReference>
<keyword evidence="4" id="KW-0808">Transferase</keyword>
<dbReference type="PANTHER" id="PTHR36203:SF4">
    <property type="entry name" value="MANNITOL-SPECIFIC CRYPTIC PHOSPHOTRANSFERASE ENZYME IIA COMPONENT"/>
    <property type="match status" value="1"/>
</dbReference>
<evidence type="ECO:0000256" key="1">
    <source>
        <dbReference type="ARBA" id="ARBA00004496"/>
    </source>
</evidence>
<dbReference type="Gene3D" id="3.40.930.10">
    <property type="entry name" value="Mannitol-specific EII, Chain A"/>
    <property type="match status" value="1"/>
</dbReference>
<dbReference type="AlphaFoldDB" id="A0A3N4P7X0"/>
<reference evidence="8 9" key="1">
    <citation type="submission" date="2018-11" db="EMBL/GenBank/DDBJ databases">
        <title>Whole genome sequencing of Pantoea sp. RIT388.</title>
        <authorList>
            <person name="Gan H.M."/>
            <person name="Hudson A.O."/>
        </authorList>
    </citation>
    <scope>NUCLEOTIDE SEQUENCE [LARGE SCALE GENOMIC DNA]</scope>
    <source>
        <strain evidence="8 9">RIT388</strain>
    </source>
</reference>
<dbReference type="CDD" id="cd00211">
    <property type="entry name" value="PTS_IIA_fru"/>
    <property type="match status" value="1"/>
</dbReference>
<keyword evidence="6" id="KW-0418">Kinase</keyword>
<organism evidence="8 9">
    <name type="scientific">Candidatus Pantoea deserta</name>
    <dbReference type="NCBI Taxonomy" id="1869313"/>
    <lineage>
        <taxon>Bacteria</taxon>
        <taxon>Pseudomonadati</taxon>
        <taxon>Pseudomonadota</taxon>
        <taxon>Gammaproteobacteria</taxon>
        <taxon>Enterobacterales</taxon>
        <taxon>Erwiniaceae</taxon>
        <taxon>Pantoea</taxon>
    </lineage>
</organism>
<dbReference type="GO" id="GO:0009401">
    <property type="term" value="P:phosphoenolpyruvate-dependent sugar phosphotransferase system"/>
    <property type="evidence" value="ECO:0007669"/>
    <property type="project" value="UniProtKB-KW"/>
</dbReference>
<evidence type="ECO:0000313" key="8">
    <source>
        <dbReference type="EMBL" id="RPD99819.1"/>
    </source>
</evidence>
<evidence type="ECO:0000256" key="5">
    <source>
        <dbReference type="ARBA" id="ARBA00022683"/>
    </source>
</evidence>
<evidence type="ECO:0000259" key="7">
    <source>
        <dbReference type="PROSITE" id="PS51094"/>
    </source>
</evidence>
<sequence length="147" mass="16483">MITAWLPAENIRIVESVSDWKHAIWLSAQPLLAKKAITENYIQSIFDSHQKLGPYYVLAPGLAMPHARPEQGAIKNGLSLLHIKQGVHFETDENDPVYVVIMLCALSGDEHIKMITALANIFSDDERLPELLKAATLEEIQTVINRE</sequence>
<dbReference type="PANTHER" id="PTHR36203">
    <property type="entry name" value="ASCORBATE-SPECIFIC PTS SYSTEM EIIA COMPONENT"/>
    <property type="match status" value="1"/>
</dbReference>
<evidence type="ECO:0000256" key="4">
    <source>
        <dbReference type="ARBA" id="ARBA00022679"/>
    </source>
</evidence>
<dbReference type="SUPFAM" id="SSF55804">
    <property type="entry name" value="Phoshotransferase/anion transport protein"/>
    <property type="match status" value="1"/>
</dbReference>
<dbReference type="InterPro" id="IPR016152">
    <property type="entry name" value="PTrfase/Anion_transptr"/>
</dbReference>
<dbReference type="Pfam" id="PF00359">
    <property type="entry name" value="PTS_EIIA_2"/>
    <property type="match status" value="1"/>
</dbReference>
<gene>
    <name evidence="8" type="primary">cmtB</name>
    <name evidence="8" type="ORF">BBB56_13300</name>
</gene>
<comment type="caution">
    <text evidence="8">The sequence shown here is derived from an EMBL/GenBank/DDBJ whole genome shotgun (WGS) entry which is preliminary data.</text>
</comment>
<feature type="domain" description="PTS EIIA type-2" evidence="7">
    <location>
        <begin position="4"/>
        <end position="147"/>
    </location>
</feature>
<name>A0A3N4P7X0_9GAMM</name>
<dbReference type="EMBL" id="RMVG01000009">
    <property type="protein sequence ID" value="RPD99819.1"/>
    <property type="molecule type" value="Genomic_DNA"/>
</dbReference>
<evidence type="ECO:0000256" key="2">
    <source>
        <dbReference type="ARBA" id="ARBA00022448"/>
    </source>
</evidence>
<comment type="subcellular location">
    <subcellularLocation>
        <location evidence="1">Cytoplasm</location>
    </subcellularLocation>
</comment>
<protein>
    <submittedName>
        <fullName evidence="8">PTS mannitol transporter subunit IIA</fullName>
    </submittedName>
</protein>
<dbReference type="PROSITE" id="PS51094">
    <property type="entry name" value="PTS_EIIA_TYPE_2"/>
    <property type="match status" value="1"/>
</dbReference>
<keyword evidence="3" id="KW-0963">Cytoplasm</keyword>